<protein>
    <submittedName>
        <fullName evidence="1">Pyrophosphatase</fullName>
    </submittedName>
</protein>
<dbReference type="CDD" id="cd11540">
    <property type="entry name" value="NTP-PPase_u3"/>
    <property type="match status" value="1"/>
</dbReference>
<proteinExistence type="predicted"/>
<keyword evidence="2" id="KW-1185">Reference proteome</keyword>
<name>A0A384WJ62_9CAUD</name>
<dbReference type="SUPFAM" id="SSF101386">
    <property type="entry name" value="all-alpha NTP pyrophosphatases"/>
    <property type="match status" value="1"/>
</dbReference>
<sequence>MDEKQAQNVAEQEVQVVAYNCGEGLRELFGKIREWAGARNILKGCTPLAQACKLSEEMNEVITAIVKGKLDLLKDGIGDSVVVLDIIAAQLGADFEDVVNTSDYTQMLAQLEAVAALHPEKNRAGIIGTLNAQTSDIIGSLYNYDIDNDESLADAVIAIEHLRRMYCTLYIIAHHYDLTLYECVNFAYGEIKDRKGEMRDGVFVKEADL</sequence>
<evidence type="ECO:0000313" key="2">
    <source>
        <dbReference type="Proteomes" id="UP000259916"/>
    </source>
</evidence>
<dbReference type="EMBL" id="MF754111">
    <property type="protein sequence ID" value="ATI19063.1"/>
    <property type="molecule type" value="Genomic_DNA"/>
</dbReference>
<evidence type="ECO:0000313" key="1">
    <source>
        <dbReference type="EMBL" id="ATI19063.1"/>
    </source>
</evidence>
<accession>A0A384WJ62</accession>
<dbReference type="Proteomes" id="UP000259916">
    <property type="component" value="Segment"/>
</dbReference>
<reference evidence="1 2" key="1">
    <citation type="submission" date="2017-08" db="EMBL/GenBank/DDBJ databases">
        <title>Complete genome sequence of bacteriophage vB_VpaP_KF1.</title>
        <authorList>
            <person name="Yu J."/>
            <person name="Kwak S.-J."/>
            <person name="Lim J.-A."/>
            <person name="Chang H.-J."/>
        </authorList>
    </citation>
    <scope>NUCLEOTIDE SEQUENCE [LARGE SCALE GENOMIC DNA]</scope>
</reference>
<organism evidence="1 2">
    <name type="scientific">Vibrio phage vB_VpaP_KF1</name>
    <dbReference type="NCBI Taxonomy" id="2041472"/>
    <lineage>
        <taxon>Viruses</taxon>
        <taxon>Duplodnaviria</taxon>
        <taxon>Heunggongvirae</taxon>
        <taxon>Uroviricota</taxon>
        <taxon>Caudoviricetes</taxon>
        <taxon>Autographivirales</taxon>
        <taxon>Autoscriptoviridae</taxon>
        <taxon>Maculvirus</taxon>
        <taxon>Maculvirus KF1</taxon>
    </lineage>
</organism>
<gene>
    <name evidence="1" type="ORF">KF1_041</name>
</gene>
<dbReference type="Gene3D" id="1.10.287.1080">
    <property type="entry name" value="MazG-like"/>
    <property type="match status" value="1"/>
</dbReference>